<dbReference type="STRING" id="1409788.NC99_12210"/>
<comment type="similarity">
    <text evidence="1">Belongs to the HypE family.</text>
</comment>
<organism evidence="4 5">
    <name type="scientific">Sunxiuqinia dokdonensis</name>
    <dbReference type="NCBI Taxonomy" id="1409788"/>
    <lineage>
        <taxon>Bacteria</taxon>
        <taxon>Pseudomonadati</taxon>
        <taxon>Bacteroidota</taxon>
        <taxon>Bacteroidia</taxon>
        <taxon>Marinilabiliales</taxon>
        <taxon>Prolixibacteraceae</taxon>
        <taxon>Sunxiuqinia</taxon>
    </lineage>
</organism>
<reference evidence="5" key="1">
    <citation type="submission" date="2015-07" db="EMBL/GenBank/DDBJ databases">
        <title>Genome sequencing of Sunxiuqinia dokdonensis strain SK.</title>
        <authorList>
            <person name="Ahn S."/>
            <person name="Kim B.-C."/>
        </authorList>
    </citation>
    <scope>NUCLEOTIDE SEQUENCE [LARGE SCALE GENOMIC DNA]</scope>
    <source>
        <strain evidence="5">SK</strain>
    </source>
</reference>
<dbReference type="PIRSF" id="PIRSF005644">
    <property type="entry name" value="Hdrgns_mtr_HypE"/>
    <property type="match status" value="1"/>
</dbReference>
<dbReference type="RefSeq" id="WP_053180676.1">
    <property type="nucleotide sequence ID" value="NZ_LGIA01000057.1"/>
</dbReference>
<gene>
    <name evidence="4" type="ORF">NC99_12210</name>
</gene>
<dbReference type="OrthoDB" id="9801934at2"/>
<dbReference type="PANTHER" id="PTHR30303:SF4">
    <property type="entry name" value="HYDROGENASE EXPRESSION_FORMATION PROTEIN HYPE"/>
    <property type="match status" value="1"/>
</dbReference>
<dbReference type="AlphaFoldDB" id="A0A0L8VBY7"/>
<dbReference type="GO" id="GO:0051604">
    <property type="term" value="P:protein maturation"/>
    <property type="evidence" value="ECO:0007669"/>
    <property type="project" value="TreeGrafter"/>
</dbReference>
<sequence length="354" mass="38035">MMEFTDNGKITDEFFKAHIYPFCGQAREEVRVGPAFGTDVSIVKLPNGYEMALTSDPLSYLPALGMEASAWLSVQLMANDMATTGVAPQYAQLVLNLPSSVSGTDFERYWKYIHHFCEKLGVAITGGHTARYEGLNSTISGGGTMIALAKQGQMLCSQMARPGHRIVVTKEAALVSTSILARSFPETIKHQFGEAVYEKACSLFYQTSCLQDGLVAAQTNTDGNRRVYAMHDVTECGVLGAIYEMAVASGCGVEVDPGLIPVGEAQQGICDLFNLNPLEVIGAGSMIMAVSEEGERQVLDALHAAGIAATSVGRFVSKDSGMNLLSDGKTKPLVHAGTDPYWNAFFEAFKKGMK</sequence>
<dbReference type="InterPro" id="IPR010918">
    <property type="entry name" value="PurM-like_C_dom"/>
</dbReference>
<dbReference type="EMBL" id="LGIA01000057">
    <property type="protein sequence ID" value="KOH45976.1"/>
    <property type="molecule type" value="Genomic_DNA"/>
</dbReference>
<dbReference type="Gene3D" id="3.90.650.10">
    <property type="entry name" value="PurM-like C-terminal domain"/>
    <property type="match status" value="1"/>
</dbReference>
<feature type="domain" description="PurM-like C-terminal" evidence="3">
    <location>
        <begin position="161"/>
        <end position="319"/>
    </location>
</feature>
<dbReference type="InterPro" id="IPR011854">
    <property type="entry name" value="HypE"/>
</dbReference>
<proteinExistence type="inferred from homology"/>
<feature type="domain" description="PurM-like N-terminal" evidence="2">
    <location>
        <begin position="38"/>
        <end position="143"/>
    </location>
</feature>
<dbReference type="Gene3D" id="3.30.1330.10">
    <property type="entry name" value="PurM-like, N-terminal domain"/>
    <property type="match status" value="1"/>
</dbReference>
<dbReference type="Pfam" id="PF02769">
    <property type="entry name" value="AIRS_C"/>
    <property type="match status" value="1"/>
</dbReference>
<name>A0A0L8VBY7_9BACT</name>
<accession>A0A0L8VBY7</accession>
<dbReference type="InterPro" id="IPR036676">
    <property type="entry name" value="PurM-like_C_sf"/>
</dbReference>
<evidence type="ECO:0000313" key="5">
    <source>
        <dbReference type="Proteomes" id="UP000036958"/>
    </source>
</evidence>
<dbReference type="PANTHER" id="PTHR30303">
    <property type="entry name" value="HYDROGENASE ISOENZYMES FORMATION PROTEIN HYPE"/>
    <property type="match status" value="1"/>
</dbReference>
<dbReference type="InterPro" id="IPR036921">
    <property type="entry name" value="PurM-like_N_sf"/>
</dbReference>
<evidence type="ECO:0000259" key="3">
    <source>
        <dbReference type="Pfam" id="PF02769"/>
    </source>
</evidence>
<dbReference type="Proteomes" id="UP000036958">
    <property type="component" value="Unassembled WGS sequence"/>
</dbReference>
<evidence type="ECO:0000256" key="1">
    <source>
        <dbReference type="ARBA" id="ARBA00006243"/>
    </source>
</evidence>
<evidence type="ECO:0000259" key="2">
    <source>
        <dbReference type="Pfam" id="PF00586"/>
    </source>
</evidence>
<dbReference type="Pfam" id="PF00586">
    <property type="entry name" value="AIRS"/>
    <property type="match status" value="1"/>
</dbReference>
<keyword evidence="5" id="KW-1185">Reference proteome</keyword>
<protein>
    <submittedName>
        <fullName evidence="4">AIR synthase</fullName>
    </submittedName>
</protein>
<evidence type="ECO:0000313" key="4">
    <source>
        <dbReference type="EMBL" id="KOH45976.1"/>
    </source>
</evidence>
<dbReference type="SUPFAM" id="SSF55326">
    <property type="entry name" value="PurM N-terminal domain-like"/>
    <property type="match status" value="1"/>
</dbReference>
<dbReference type="InterPro" id="IPR016188">
    <property type="entry name" value="PurM-like_N"/>
</dbReference>
<dbReference type="CDD" id="cd06061">
    <property type="entry name" value="PurM-like1"/>
    <property type="match status" value="1"/>
</dbReference>
<dbReference type="SUPFAM" id="SSF56042">
    <property type="entry name" value="PurM C-terminal domain-like"/>
    <property type="match status" value="1"/>
</dbReference>
<comment type="caution">
    <text evidence="4">The sequence shown here is derived from an EMBL/GenBank/DDBJ whole genome shotgun (WGS) entry which is preliminary data.</text>
</comment>